<proteinExistence type="predicted"/>
<keyword evidence="2" id="KW-0805">Transcription regulation</keyword>
<keyword evidence="3 5" id="KW-0238">DNA-binding</keyword>
<evidence type="ECO:0000256" key="1">
    <source>
        <dbReference type="ARBA" id="ARBA00022491"/>
    </source>
</evidence>
<keyword evidence="8" id="KW-1185">Reference proteome</keyword>
<name>A0A1W2CD63_9HYPH</name>
<protein>
    <submittedName>
        <fullName evidence="7">Transcriptional regulator, TetR family</fullName>
    </submittedName>
</protein>
<evidence type="ECO:0000313" key="7">
    <source>
        <dbReference type="EMBL" id="SMC83120.1"/>
    </source>
</evidence>
<dbReference type="InterPro" id="IPR050109">
    <property type="entry name" value="HTH-type_TetR-like_transc_reg"/>
</dbReference>
<evidence type="ECO:0000256" key="3">
    <source>
        <dbReference type="ARBA" id="ARBA00023125"/>
    </source>
</evidence>
<dbReference type="GO" id="GO:0000976">
    <property type="term" value="F:transcription cis-regulatory region binding"/>
    <property type="evidence" value="ECO:0007669"/>
    <property type="project" value="TreeGrafter"/>
</dbReference>
<dbReference type="InterPro" id="IPR001647">
    <property type="entry name" value="HTH_TetR"/>
</dbReference>
<evidence type="ECO:0000256" key="2">
    <source>
        <dbReference type="ARBA" id="ARBA00023015"/>
    </source>
</evidence>
<dbReference type="PANTHER" id="PTHR30055:SF240">
    <property type="entry name" value="HTH-TYPE TRANSCRIPTIONAL REGULATOR ACRR"/>
    <property type="match status" value="1"/>
</dbReference>
<dbReference type="SUPFAM" id="SSF46689">
    <property type="entry name" value="Homeodomain-like"/>
    <property type="match status" value="1"/>
</dbReference>
<dbReference type="AlphaFoldDB" id="A0A1W2CD63"/>
<dbReference type="Proteomes" id="UP000192656">
    <property type="component" value="Unassembled WGS sequence"/>
</dbReference>
<feature type="domain" description="HTH tetR-type" evidence="6">
    <location>
        <begin position="21"/>
        <end position="81"/>
    </location>
</feature>
<keyword evidence="4" id="KW-0804">Transcription</keyword>
<feature type="DNA-binding region" description="H-T-H motif" evidence="5">
    <location>
        <begin position="44"/>
        <end position="63"/>
    </location>
</feature>
<keyword evidence="1" id="KW-0678">Repressor</keyword>
<dbReference type="InterPro" id="IPR013572">
    <property type="entry name" value="Tscrpt_reg_MAATS_C"/>
</dbReference>
<dbReference type="PANTHER" id="PTHR30055">
    <property type="entry name" value="HTH-TYPE TRANSCRIPTIONAL REGULATOR RUTR"/>
    <property type="match status" value="1"/>
</dbReference>
<dbReference type="Pfam" id="PF08361">
    <property type="entry name" value="TetR_C_2"/>
    <property type="match status" value="1"/>
</dbReference>
<dbReference type="Pfam" id="PF00440">
    <property type="entry name" value="TetR_N"/>
    <property type="match status" value="1"/>
</dbReference>
<dbReference type="Gene3D" id="1.10.357.10">
    <property type="entry name" value="Tetracycline Repressor, domain 2"/>
    <property type="match status" value="1"/>
</dbReference>
<dbReference type="GO" id="GO:0003700">
    <property type="term" value="F:DNA-binding transcription factor activity"/>
    <property type="evidence" value="ECO:0007669"/>
    <property type="project" value="TreeGrafter"/>
</dbReference>
<evidence type="ECO:0000256" key="4">
    <source>
        <dbReference type="ARBA" id="ARBA00023163"/>
    </source>
</evidence>
<evidence type="ECO:0000313" key="8">
    <source>
        <dbReference type="Proteomes" id="UP000192656"/>
    </source>
</evidence>
<dbReference type="InterPro" id="IPR023772">
    <property type="entry name" value="DNA-bd_HTH_TetR-type_CS"/>
</dbReference>
<dbReference type="InterPro" id="IPR009057">
    <property type="entry name" value="Homeodomain-like_sf"/>
</dbReference>
<gene>
    <name evidence="7" type="ORF">SAMN06297251_109111</name>
</gene>
<organism evidence="7 8">
    <name type="scientific">Fulvimarina manganoxydans</name>
    <dbReference type="NCBI Taxonomy" id="937218"/>
    <lineage>
        <taxon>Bacteria</taxon>
        <taxon>Pseudomonadati</taxon>
        <taxon>Pseudomonadota</taxon>
        <taxon>Alphaproteobacteria</taxon>
        <taxon>Hyphomicrobiales</taxon>
        <taxon>Aurantimonadaceae</taxon>
        <taxon>Fulvimarina</taxon>
    </lineage>
</organism>
<sequence length="234" mass="26645">MGKSKHWERIGSLRRTKECAAQTREAILDAAERVFFRQGVATTTLSQIACEAGLTRGAIYWHFSGKLELVKAMQERACLPQEQFFQPDLFKTAEDPLDQLHRATADFLDFILTDRRGKCVYTILFLRCEYVGEMQEALKRWREEDARFKRLVEDVFERAAKEGRLARYWIPSVAANVYVSALTGLVQEWLRSDESFDLPGDGRALLGSLFQGFANPCKLAQQAGNRNENAARSA</sequence>
<evidence type="ECO:0000256" key="5">
    <source>
        <dbReference type="PROSITE-ProRule" id="PRU00335"/>
    </source>
</evidence>
<reference evidence="7 8" key="1">
    <citation type="submission" date="2017-04" db="EMBL/GenBank/DDBJ databases">
        <authorList>
            <person name="Afonso C.L."/>
            <person name="Miller P.J."/>
            <person name="Scott M.A."/>
            <person name="Spackman E."/>
            <person name="Goraichik I."/>
            <person name="Dimitrov K.M."/>
            <person name="Suarez D.L."/>
            <person name="Swayne D.E."/>
        </authorList>
    </citation>
    <scope>NUCLEOTIDE SEQUENCE [LARGE SCALE GENOMIC DNA]</scope>
    <source>
        <strain evidence="7 8">CGMCC 1.10972</strain>
    </source>
</reference>
<evidence type="ECO:0000259" key="6">
    <source>
        <dbReference type="PROSITE" id="PS50977"/>
    </source>
</evidence>
<dbReference type="OrthoDB" id="9798857at2"/>
<dbReference type="SUPFAM" id="SSF48498">
    <property type="entry name" value="Tetracyclin repressor-like, C-terminal domain"/>
    <property type="match status" value="1"/>
</dbReference>
<accession>A0A1W2CD63</accession>
<dbReference type="STRING" id="937218.SAMN06297251_109111"/>
<dbReference type="InterPro" id="IPR036271">
    <property type="entry name" value="Tet_transcr_reg_TetR-rel_C_sf"/>
</dbReference>
<dbReference type="PROSITE" id="PS50977">
    <property type="entry name" value="HTH_TETR_2"/>
    <property type="match status" value="1"/>
</dbReference>
<dbReference type="EMBL" id="FWXR01000009">
    <property type="protein sequence ID" value="SMC83120.1"/>
    <property type="molecule type" value="Genomic_DNA"/>
</dbReference>
<dbReference type="PROSITE" id="PS01081">
    <property type="entry name" value="HTH_TETR_1"/>
    <property type="match status" value="1"/>
</dbReference>
<dbReference type="PRINTS" id="PR00455">
    <property type="entry name" value="HTHTETR"/>
</dbReference>